<dbReference type="SUPFAM" id="SSF51569">
    <property type="entry name" value="Aldolase"/>
    <property type="match status" value="1"/>
</dbReference>
<accession>A0AA41Z0P9</accession>
<dbReference type="RefSeq" id="WP_282587184.1">
    <property type="nucleotide sequence ID" value="NZ_JAMOIM010000018.1"/>
</dbReference>
<comment type="caution">
    <text evidence="6">The sequence shown here is derived from an EMBL/GenBank/DDBJ whole genome shotgun (WGS) entry which is preliminary data.</text>
</comment>
<keyword evidence="5" id="KW-0119">Carbohydrate metabolism</keyword>
<reference evidence="6" key="1">
    <citation type="submission" date="2022-05" db="EMBL/GenBank/DDBJ databases">
        <authorList>
            <person name="Pankratov T."/>
        </authorList>
    </citation>
    <scope>NUCLEOTIDE SEQUENCE</scope>
    <source>
        <strain evidence="6">BP6-180914</strain>
    </source>
</reference>
<organism evidence="6 7">
    <name type="scientific">Lichenifustis flavocetrariae</name>
    <dbReference type="NCBI Taxonomy" id="2949735"/>
    <lineage>
        <taxon>Bacteria</taxon>
        <taxon>Pseudomonadati</taxon>
        <taxon>Pseudomonadota</taxon>
        <taxon>Alphaproteobacteria</taxon>
        <taxon>Hyphomicrobiales</taxon>
        <taxon>Lichenihabitantaceae</taxon>
        <taxon>Lichenifustis</taxon>
    </lineage>
</organism>
<name>A0AA41Z0P9_9HYPH</name>
<dbReference type="Gene3D" id="3.20.20.70">
    <property type="entry name" value="Aldolase class I"/>
    <property type="match status" value="1"/>
</dbReference>
<dbReference type="PANTHER" id="PTHR30246">
    <property type="entry name" value="2-KETO-3-DEOXY-6-PHOSPHOGLUCONATE ALDOLASE"/>
    <property type="match status" value="1"/>
</dbReference>
<evidence type="ECO:0000256" key="1">
    <source>
        <dbReference type="ARBA" id="ARBA00004761"/>
    </source>
</evidence>
<gene>
    <name evidence="6" type="ORF">M8523_22615</name>
</gene>
<dbReference type="AlphaFoldDB" id="A0AA41Z0P9"/>
<dbReference type="InterPro" id="IPR013785">
    <property type="entry name" value="Aldolase_TIM"/>
</dbReference>
<dbReference type="GO" id="GO:0016829">
    <property type="term" value="F:lyase activity"/>
    <property type="evidence" value="ECO:0007669"/>
    <property type="project" value="UniProtKB-KW"/>
</dbReference>
<keyword evidence="4" id="KW-0456">Lyase</keyword>
<dbReference type="Pfam" id="PF01081">
    <property type="entry name" value="Aldolase"/>
    <property type="match status" value="1"/>
</dbReference>
<dbReference type="EMBL" id="JAMOIM010000018">
    <property type="protein sequence ID" value="MCW6510811.1"/>
    <property type="molecule type" value="Genomic_DNA"/>
</dbReference>
<dbReference type="Proteomes" id="UP001165667">
    <property type="component" value="Unassembled WGS sequence"/>
</dbReference>
<keyword evidence="7" id="KW-1185">Reference proteome</keyword>
<evidence type="ECO:0000313" key="7">
    <source>
        <dbReference type="Proteomes" id="UP001165667"/>
    </source>
</evidence>
<sequence length="218" mass="22413">MSTAVEQRYEEDFATMPIVAILRGLVPKEAIAVGTVLVNAGIRILEVPLNSPEPFESIGLLAKAFGGHATVGAGTVLRAEDVARVHDVGGQVIISPNCNVEVIRHTRAAGMISLPGCLTPTEAFAALDAGAHAVKLFPGELVTPSVAKAMAAVLPKGTRLLVVGGVSSGTIKDWNGSVVHGFGIGSSLFKPGMTADEVGKNAEALVGAVREWAGSSQR</sequence>
<evidence type="ECO:0000313" key="6">
    <source>
        <dbReference type="EMBL" id="MCW6510811.1"/>
    </source>
</evidence>
<comment type="similarity">
    <text evidence="2">Belongs to the KHG/KDPG aldolase family.</text>
</comment>
<comment type="pathway">
    <text evidence="1">Carbohydrate acid metabolism.</text>
</comment>
<evidence type="ECO:0000256" key="2">
    <source>
        <dbReference type="ARBA" id="ARBA00006906"/>
    </source>
</evidence>
<dbReference type="CDD" id="cd00452">
    <property type="entry name" value="KDPG_aldolase"/>
    <property type="match status" value="1"/>
</dbReference>
<evidence type="ECO:0000256" key="5">
    <source>
        <dbReference type="ARBA" id="ARBA00023277"/>
    </source>
</evidence>
<dbReference type="NCBIfam" id="NF006600">
    <property type="entry name" value="PRK09140.1"/>
    <property type="match status" value="1"/>
</dbReference>
<dbReference type="InterPro" id="IPR000887">
    <property type="entry name" value="Aldlse_KDPG_KHG"/>
</dbReference>
<dbReference type="PANTHER" id="PTHR30246:SF1">
    <property type="entry name" value="2-DEHYDRO-3-DEOXY-6-PHOSPHOGALACTONATE ALDOLASE-RELATED"/>
    <property type="match status" value="1"/>
</dbReference>
<comment type="subunit">
    <text evidence="3">Homotrimer.</text>
</comment>
<evidence type="ECO:0000256" key="3">
    <source>
        <dbReference type="ARBA" id="ARBA00011233"/>
    </source>
</evidence>
<protein>
    <submittedName>
        <fullName evidence="6">2-dehydro-3-deoxy-6-phosphogalactonate aldolase</fullName>
    </submittedName>
</protein>
<evidence type="ECO:0000256" key="4">
    <source>
        <dbReference type="ARBA" id="ARBA00023239"/>
    </source>
</evidence>
<proteinExistence type="inferred from homology"/>